<comment type="caution">
    <text evidence="3">The sequence shown here is derived from an EMBL/GenBank/DDBJ whole genome shotgun (WGS) entry which is preliminary data.</text>
</comment>
<dbReference type="InterPro" id="IPR052173">
    <property type="entry name" value="Beta-lactam_resp_regulator"/>
</dbReference>
<accession>A0A4R6STH8</accession>
<dbReference type="PANTHER" id="PTHR34978:SF3">
    <property type="entry name" value="SLR0241 PROTEIN"/>
    <property type="match status" value="1"/>
</dbReference>
<feature type="transmembrane region" description="Helical" evidence="1">
    <location>
        <begin position="313"/>
        <end position="330"/>
    </location>
</feature>
<name>A0A4R6STH8_9SPHI</name>
<evidence type="ECO:0000313" key="3">
    <source>
        <dbReference type="EMBL" id="TDQ07326.1"/>
    </source>
</evidence>
<keyword evidence="1" id="KW-0472">Membrane</keyword>
<dbReference type="Proteomes" id="UP000295620">
    <property type="component" value="Unassembled WGS sequence"/>
</dbReference>
<dbReference type="EMBL" id="SNYC01000006">
    <property type="protein sequence ID" value="TDQ07326.1"/>
    <property type="molecule type" value="Genomic_DNA"/>
</dbReference>
<gene>
    <name evidence="3" type="ORF">ATK78_3447</name>
</gene>
<keyword evidence="1" id="KW-0812">Transmembrane</keyword>
<evidence type="ECO:0000256" key="1">
    <source>
        <dbReference type="SAM" id="Phobius"/>
    </source>
</evidence>
<proteinExistence type="predicted"/>
<organism evidence="3 4">
    <name type="scientific">Pedobacter metabolipauper</name>
    <dbReference type="NCBI Taxonomy" id="425513"/>
    <lineage>
        <taxon>Bacteria</taxon>
        <taxon>Pseudomonadati</taxon>
        <taxon>Bacteroidota</taxon>
        <taxon>Sphingobacteriia</taxon>
        <taxon>Sphingobacteriales</taxon>
        <taxon>Sphingobacteriaceae</taxon>
        <taxon>Pedobacter</taxon>
    </lineage>
</organism>
<reference evidence="3 4" key="1">
    <citation type="submission" date="2019-03" db="EMBL/GenBank/DDBJ databases">
        <title>Genomic Encyclopedia of Archaeal and Bacterial Type Strains, Phase II (KMG-II): from individual species to whole genera.</title>
        <authorList>
            <person name="Goeker M."/>
        </authorList>
    </citation>
    <scope>NUCLEOTIDE SEQUENCE [LARGE SCALE GENOMIC DNA]</scope>
    <source>
        <strain evidence="3 4">DSM 19035</strain>
    </source>
</reference>
<keyword evidence="1" id="KW-1133">Transmembrane helix</keyword>
<protein>
    <submittedName>
        <fullName evidence="3">Beta-lactamase regulating signal transducer with metallopeptidase domain</fullName>
    </submittedName>
</protein>
<dbReference type="InterPro" id="IPR008756">
    <property type="entry name" value="Peptidase_M56"/>
</dbReference>
<feature type="transmembrane region" description="Helical" evidence="1">
    <location>
        <begin position="106"/>
        <end position="127"/>
    </location>
</feature>
<dbReference type="PANTHER" id="PTHR34978">
    <property type="entry name" value="POSSIBLE SENSOR-TRANSDUCER PROTEIN BLAR"/>
    <property type="match status" value="1"/>
</dbReference>
<keyword evidence="4" id="KW-1185">Reference proteome</keyword>
<evidence type="ECO:0000259" key="2">
    <source>
        <dbReference type="Pfam" id="PF05569"/>
    </source>
</evidence>
<dbReference type="Pfam" id="PF05569">
    <property type="entry name" value="Peptidase_M56"/>
    <property type="match status" value="1"/>
</dbReference>
<evidence type="ECO:0000313" key="4">
    <source>
        <dbReference type="Proteomes" id="UP000295620"/>
    </source>
</evidence>
<dbReference type="OrthoDB" id="15218at2"/>
<feature type="transmembrane region" description="Helical" evidence="1">
    <location>
        <begin position="47"/>
        <end position="68"/>
    </location>
</feature>
<sequence length="638" mass="73284">MEAIVNTLIKATGWSIFHSLWQGAIIYAVLLIVVNVFPGLKAKTRHNLAYAAMSLIFIGFCITFFSIFKLPDHTSRISALTQAADAKYYQYIISLPERINSRTEHLFPYLVSVYTMGILLQLFILGAGYRKLLILKKAEYLSIPTEWQAVFNDLLVKLNLKQQIGFRLSSSVNVPLVIGYLKPIVLFPIALASQLDIKQVEAILIHELSHIRRNDYLLNLVKTAIETLLFFNPFIWLSGRLINIEREHACDDLVLKFTGTPVTYAHALLKLEILKNKTSPSLAMAANGNNQHLYQRIKRITDMKTNYMNAKQQFFAIGITIATVISLAWVNPSNTASAIELVKAKLKVDPANHNINVNNGSNTNSIQLVSHFSAEPDTIKKKKKIKIITTDADGNKQEYNSLNEMPDSLRTRFMNESFLNGSFLNGLSMNLDSALNGSLAFFKSGDFKNMIFDARKSSEELQKYFTSPEWKKQQEEIKQGSEEIKKHFNSPEWKKQQEDIRKSAEEIRKQFNSPEWKKQKEEMIKSSEEIKKHFNSPEWKKQQEEIIKSSEEIKKHFNSPEWKKQQEDIRKSAEEIRLQFNSPEFKKQIEDIKELQKSQEYKELKEKFDKDLELLKQKKGIKSDTKGITITSGSTSNN</sequence>
<dbReference type="CDD" id="cd07341">
    <property type="entry name" value="M56_BlaR1_MecR1_like"/>
    <property type="match status" value="1"/>
</dbReference>
<feature type="domain" description="Peptidase M56" evidence="2">
    <location>
        <begin position="28"/>
        <end position="299"/>
    </location>
</feature>
<dbReference type="AlphaFoldDB" id="A0A4R6STH8"/>
<dbReference type="RefSeq" id="WP_133577304.1">
    <property type="nucleotide sequence ID" value="NZ_SNYC01000006.1"/>
</dbReference>
<feature type="transmembrane region" description="Helical" evidence="1">
    <location>
        <begin position="20"/>
        <end position="40"/>
    </location>
</feature>